<evidence type="ECO:0000313" key="1">
    <source>
        <dbReference type="EMBL" id="PIY90978.1"/>
    </source>
</evidence>
<evidence type="ECO:0000313" key="2">
    <source>
        <dbReference type="Proteomes" id="UP000230055"/>
    </source>
</evidence>
<comment type="caution">
    <text evidence="1">The sequence shown here is derived from an EMBL/GenBank/DDBJ whole genome shotgun (WGS) entry which is preliminary data.</text>
</comment>
<accession>A0A2M7R8Q6</accession>
<dbReference type="Proteomes" id="UP000230055">
    <property type="component" value="Unassembled WGS sequence"/>
</dbReference>
<proteinExistence type="predicted"/>
<dbReference type="EMBL" id="PFLX01000015">
    <property type="protein sequence ID" value="PIY90978.1"/>
    <property type="molecule type" value="Genomic_DNA"/>
</dbReference>
<protein>
    <submittedName>
        <fullName evidence="1">Uncharacterized protein</fullName>
    </submittedName>
</protein>
<sequence length="64" mass="7377">MNKKVLNSKQVEELQNEIYRKMPAGKKLRIASQLISLAKKIKEAKEVTKKKNDNHSRTTPLQNS</sequence>
<organism evidence="1 2">
    <name type="scientific">Candidatus Nealsonbacteria bacterium CG_4_10_14_0_8_um_filter_35_10</name>
    <dbReference type="NCBI Taxonomy" id="1974683"/>
    <lineage>
        <taxon>Bacteria</taxon>
        <taxon>Candidatus Nealsoniibacteriota</taxon>
    </lineage>
</organism>
<dbReference type="AlphaFoldDB" id="A0A2M7R8Q6"/>
<name>A0A2M7R8Q6_9BACT</name>
<reference evidence="2" key="1">
    <citation type="submission" date="2017-09" db="EMBL/GenBank/DDBJ databases">
        <title>Depth-based differentiation of microbial function through sediment-hosted aquifers and enrichment of novel symbionts in the deep terrestrial subsurface.</title>
        <authorList>
            <person name="Probst A.J."/>
            <person name="Ladd B."/>
            <person name="Jarett J.K."/>
            <person name="Geller-Mcgrath D.E."/>
            <person name="Sieber C.M.K."/>
            <person name="Emerson J.B."/>
            <person name="Anantharaman K."/>
            <person name="Thomas B.C."/>
            <person name="Malmstrom R."/>
            <person name="Stieglmeier M."/>
            <person name="Klingl A."/>
            <person name="Woyke T."/>
            <person name="Ryan C.M."/>
            <person name="Banfield J.F."/>
        </authorList>
    </citation>
    <scope>NUCLEOTIDE SEQUENCE [LARGE SCALE GENOMIC DNA]</scope>
</reference>
<gene>
    <name evidence="1" type="ORF">COY72_00595</name>
</gene>